<name>A0A6S7FJN6_PARCT</name>
<keyword evidence="3" id="KW-1185">Reference proteome</keyword>
<comment type="caution">
    <text evidence="2">The sequence shown here is derived from an EMBL/GenBank/DDBJ whole genome shotgun (WGS) entry which is preliminary data.</text>
</comment>
<feature type="region of interest" description="Disordered" evidence="1">
    <location>
        <begin position="1"/>
        <end position="21"/>
    </location>
</feature>
<reference evidence="2" key="1">
    <citation type="submission" date="2020-04" db="EMBL/GenBank/DDBJ databases">
        <authorList>
            <person name="Alioto T."/>
            <person name="Alioto T."/>
            <person name="Gomez Garrido J."/>
        </authorList>
    </citation>
    <scope>NUCLEOTIDE SEQUENCE</scope>
    <source>
        <strain evidence="2">A484AB</strain>
    </source>
</reference>
<dbReference type="Proteomes" id="UP001152795">
    <property type="component" value="Unassembled WGS sequence"/>
</dbReference>
<gene>
    <name evidence="2" type="ORF">PACLA_8A046052</name>
</gene>
<feature type="compositionally biased region" description="Basic and acidic residues" evidence="1">
    <location>
        <begin position="1"/>
        <end position="11"/>
    </location>
</feature>
<evidence type="ECO:0000256" key="1">
    <source>
        <dbReference type="SAM" id="MobiDB-lite"/>
    </source>
</evidence>
<organism evidence="2 3">
    <name type="scientific">Paramuricea clavata</name>
    <name type="common">Red gorgonian</name>
    <name type="synonym">Violescent sea-whip</name>
    <dbReference type="NCBI Taxonomy" id="317549"/>
    <lineage>
        <taxon>Eukaryota</taxon>
        <taxon>Metazoa</taxon>
        <taxon>Cnidaria</taxon>
        <taxon>Anthozoa</taxon>
        <taxon>Octocorallia</taxon>
        <taxon>Malacalcyonacea</taxon>
        <taxon>Plexauridae</taxon>
        <taxon>Paramuricea</taxon>
    </lineage>
</organism>
<dbReference type="AlphaFoldDB" id="A0A6S7FJN6"/>
<protein>
    <submittedName>
        <fullName evidence="2">Uncharacterized protein</fullName>
    </submittedName>
</protein>
<feature type="region of interest" description="Disordered" evidence="1">
    <location>
        <begin position="46"/>
        <end position="70"/>
    </location>
</feature>
<dbReference type="EMBL" id="CACRXK020000241">
    <property type="protein sequence ID" value="CAB3979915.1"/>
    <property type="molecule type" value="Genomic_DNA"/>
</dbReference>
<evidence type="ECO:0000313" key="3">
    <source>
        <dbReference type="Proteomes" id="UP001152795"/>
    </source>
</evidence>
<evidence type="ECO:0000313" key="2">
    <source>
        <dbReference type="EMBL" id="CAB3979915.1"/>
    </source>
</evidence>
<accession>A0A6S7FJN6</accession>
<proteinExistence type="predicted"/>
<sequence length="70" mass="8454">MEKKQKEAERSRRNRRKRKSEFEKYKEFYKYATENNMSFVQEFEAKRQASSAARGNSHRTSGRRETTGDE</sequence>